<name>A0A8B8BSU7_CRAVI</name>
<keyword evidence="1" id="KW-1185">Reference proteome</keyword>
<reference evidence="2" key="2">
    <citation type="submission" date="2025-08" db="UniProtKB">
        <authorList>
            <consortium name="RefSeq"/>
        </authorList>
    </citation>
    <scope>IDENTIFICATION</scope>
    <source>
        <tissue evidence="2">Whole sample</tissue>
    </source>
</reference>
<evidence type="ECO:0000313" key="2">
    <source>
        <dbReference type="RefSeq" id="XP_022306408.1"/>
    </source>
</evidence>
<dbReference type="OrthoDB" id="6144812at2759"/>
<dbReference type="Proteomes" id="UP000694844">
    <property type="component" value="Chromosome 1"/>
</dbReference>
<dbReference type="KEGG" id="cvn:111112847"/>
<dbReference type="GeneID" id="111112847"/>
<evidence type="ECO:0000313" key="1">
    <source>
        <dbReference type="Proteomes" id="UP000694844"/>
    </source>
</evidence>
<reference evidence="1" key="1">
    <citation type="submission" date="2024-06" db="UniProtKB">
        <authorList>
            <consortium name="RefSeq"/>
        </authorList>
    </citation>
    <scope>NUCLEOTIDE SEQUENCE [LARGE SCALE GENOMIC DNA]</scope>
</reference>
<gene>
    <name evidence="2" type="primary">LOC111112847</name>
</gene>
<proteinExistence type="predicted"/>
<sequence length="368" mass="42679">MCTSGQVVKILKVFNMPSKCLYFFISTCLNIYFVQSAVHEDSDVNAFPIKIISATTDADWKTVSYIVEFETKSKLQAKTVWFSVYKEQRYPIVFGDPTFSNSLSPHWKSENRYIARLRSRKGLEDIKDRNVEFAVMLDQSTVTLTFDELRNGNSTTMQTFDTFEFEVSVRNVLESENTTTVEFEATFDVESNVMESSRGIVLSRYDVSESNKTENEVTVSEEATKVDRKRSFDYNFEYNNKASSLFLDITQLDITYAVSEDTAIKKMALRSEYHFWKDEEQLPMHGVALFHELDLYNYDQRPIKLAHCQAIGDVNIQIGLRGMNGRPDIQPSQIYTMQINYGYFREAFGLLRYYSGNVWDYEAYCSLQ</sequence>
<accession>A0A8B8BSU7</accession>
<dbReference type="RefSeq" id="XP_022306408.1">
    <property type="nucleotide sequence ID" value="XM_022450700.1"/>
</dbReference>
<organism evidence="1 2">
    <name type="scientific">Crassostrea virginica</name>
    <name type="common">Eastern oyster</name>
    <dbReference type="NCBI Taxonomy" id="6565"/>
    <lineage>
        <taxon>Eukaryota</taxon>
        <taxon>Metazoa</taxon>
        <taxon>Spiralia</taxon>
        <taxon>Lophotrochozoa</taxon>
        <taxon>Mollusca</taxon>
        <taxon>Bivalvia</taxon>
        <taxon>Autobranchia</taxon>
        <taxon>Pteriomorphia</taxon>
        <taxon>Ostreida</taxon>
        <taxon>Ostreoidea</taxon>
        <taxon>Ostreidae</taxon>
        <taxon>Crassostrea</taxon>
    </lineage>
</organism>
<dbReference type="AlphaFoldDB" id="A0A8B8BSU7"/>
<protein>
    <submittedName>
        <fullName evidence="2">Uncharacterized protein LOC111112847</fullName>
    </submittedName>
</protein>